<name>A0A8J3HQN2_9CHLR</name>
<gene>
    <name evidence="3" type="ORF">KSX_01950</name>
</gene>
<evidence type="ECO:0000313" key="4">
    <source>
        <dbReference type="Proteomes" id="UP000612362"/>
    </source>
</evidence>
<dbReference type="SUPFAM" id="SSF53850">
    <property type="entry name" value="Periplasmic binding protein-like II"/>
    <property type="match status" value="1"/>
</dbReference>
<comment type="caution">
    <text evidence="3">The sequence shown here is derived from an EMBL/GenBank/DDBJ whole genome shotgun (WGS) entry which is preliminary data.</text>
</comment>
<protein>
    <recommendedName>
        <fullName evidence="2">LysR substrate-binding domain-containing protein</fullName>
    </recommendedName>
</protein>
<feature type="region of interest" description="Disordered" evidence="1">
    <location>
        <begin position="96"/>
        <end position="120"/>
    </location>
</feature>
<dbReference type="Pfam" id="PF03466">
    <property type="entry name" value="LysR_substrate"/>
    <property type="match status" value="1"/>
</dbReference>
<dbReference type="CDD" id="cd05466">
    <property type="entry name" value="PBP2_LTTR_substrate"/>
    <property type="match status" value="1"/>
</dbReference>
<sequence>MIETALLSQGSNPFSGIEMGSIEVLKRAVQGGLGIAIIPRAAASPPLPQTVIRELHGVDLRLTIGLVFLPEIRSPGRALGTLLTLLRTRLQEEIPLSRQDEEVEHGKASLPQESPFSSTL</sequence>
<reference evidence="3" key="1">
    <citation type="submission" date="2020-10" db="EMBL/GenBank/DDBJ databases">
        <title>Taxonomic study of unclassified bacteria belonging to the class Ktedonobacteria.</title>
        <authorList>
            <person name="Yabe S."/>
            <person name="Wang C.M."/>
            <person name="Zheng Y."/>
            <person name="Sakai Y."/>
            <person name="Cavaletti L."/>
            <person name="Monciardini P."/>
            <person name="Donadio S."/>
        </authorList>
    </citation>
    <scope>NUCLEOTIDE SEQUENCE</scope>
    <source>
        <strain evidence="3">SOSP1-1</strain>
    </source>
</reference>
<proteinExistence type="predicted"/>
<accession>A0A8J3HQN2</accession>
<evidence type="ECO:0000259" key="2">
    <source>
        <dbReference type="Pfam" id="PF03466"/>
    </source>
</evidence>
<evidence type="ECO:0000256" key="1">
    <source>
        <dbReference type="SAM" id="MobiDB-lite"/>
    </source>
</evidence>
<evidence type="ECO:0000313" key="3">
    <source>
        <dbReference type="EMBL" id="GHO42032.1"/>
    </source>
</evidence>
<dbReference type="EMBL" id="BNJF01000001">
    <property type="protein sequence ID" value="GHO42032.1"/>
    <property type="molecule type" value="Genomic_DNA"/>
</dbReference>
<feature type="domain" description="LysR substrate-binding" evidence="2">
    <location>
        <begin position="2"/>
        <end position="89"/>
    </location>
</feature>
<dbReference type="AlphaFoldDB" id="A0A8J3HQN2"/>
<dbReference type="Gene3D" id="3.40.190.10">
    <property type="entry name" value="Periplasmic binding protein-like II"/>
    <property type="match status" value="1"/>
</dbReference>
<dbReference type="InterPro" id="IPR005119">
    <property type="entry name" value="LysR_subst-bd"/>
</dbReference>
<feature type="compositionally biased region" description="Basic and acidic residues" evidence="1">
    <location>
        <begin position="98"/>
        <end position="107"/>
    </location>
</feature>
<organism evidence="3 4">
    <name type="scientific">Ktedonospora formicarum</name>
    <dbReference type="NCBI Taxonomy" id="2778364"/>
    <lineage>
        <taxon>Bacteria</taxon>
        <taxon>Bacillati</taxon>
        <taxon>Chloroflexota</taxon>
        <taxon>Ktedonobacteria</taxon>
        <taxon>Ktedonobacterales</taxon>
        <taxon>Ktedonobacteraceae</taxon>
        <taxon>Ktedonospora</taxon>
    </lineage>
</organism>
<keyword evidence="4" id="KW-1185">Reference proteome</keyword>
<feature type="compositionally biased region" description="Polar residues" evidence="1">
    <location>
        <begin position="111"/>
        <end position="120"/>
    </location>
</feature>
<dbReference type="Proteomes" id="UP000612362">
    <property type="component" value="Unassembled WGS sequence"/>
</dbReference>